<dbReference type="InterPro" id="IPR018265">
    <property type="entry name" value="Ribosomal_bL35_CS"/>
</dbReference>
<evidence type="ECO:0000256" key="4">
    <source>
        <dbReference type="ARBA" id="ARBA00071664"/>
    </source>
</evidence>
<dbReference type="GO" id="GO:0003735">
    <property type="term" value="F:structural constituent of ribosome"/>
    <property type="evidence" value="ECO:0007669"/>
    <property type="project" value="InterPro"/>
</dbReference>
<evidence type="ECO:0000256" key="1">
    <source>
        <dbReference type="ARBA" id="ARBA00006598"/>
    </source>
</evidence>
<dbReference type="InterPro" id="IPR001706">
    <property type="entry name" value="Ribosomal_bL35"/>
</dbReference>
<dbReference type="InterPro" id="IPR021137">
    <property type="entry name" value="Ribosomal_bL35-like"/>
</dbReference>
<dbReference type="SUPFAM" id="SSF143034">
    <property type="entry name" value="L35p-like"/>
    <property type="match status" value="1"/>
</dbReference>
<dbReference type="AlphaFoldDB" id="A0A1F7Y2C0"/>
<dbReference type="PANTHER" id="PTHR33343:SF1">
    <property type="entry name" value="LARGE RIBOSOMAL SUBUNIT PROTEIN BL35M"/>
    <property type="match status" value="1"/>
</dbReference>
<reference evidence="7 8" key="1">
    <citation type="journal article" date="2016" name="Nat. Commun.">
        <title>Thousands of microbial genomes shed light on interconnected biogeochemical processes in an aquifer system.</title>
        <authorList>
            <person name="Anantharaman K."/>
            <person name="Brown C.T."/>
            <person name="Hug L.A."/>
            <person name="Sharon I."/>
            <person name="Castelle C.J."/>
            <person name="Probst A.J."/>
            <person name="Thomas B.C."/>
            <person name="Singh A."/>
            <person name="Wilkins M.J."/>
            <person name="Karaoz U."/>
            <person name="Brodie E.L."/>
            <person name="Williams K.H."/>
            <person name="Hubbard S.S."/>
            <person name="Banfield J.F."/>
        </authorList>
    </citation>
    <scope>NUCLEOTIDE SEQUENCE [LARGE SCALE GENOMIC DNA]</scope>
</reference>
<protein>
    <recommendedName>
        <fullName evidence="4 5">Large ribosomal subunit protein bL35</fullName>
    </recommendedName>
</protein>
<dbReference type="Pfam" id="PF01632">
    <property type="entry name" value="Ribosomal_L35p"/>
    <property type="match status" value="1"/>
</dbReference>
<evidence type="ECO:0000256" key="2">
    <source>
        <dbReference type="ARBA" id="ARBA00022980"/>
    </source>
</evidence>
<evidence type="ECO:0000256" key="5">
    <source>
        <dbReference type="HAMAP-Rule" id="MF_00514"/>
    </source>
</evidence>
<keyword evidence="2 5" id="KW-0689">Ribosomal protein</keyword>
<dbReference type="PANTHER" id="PTHR33343">
    <property type="entry name" value="54S RIBOSOMAL PROTEIN BL35M"/>
    <property type="match status" value="1"/>
</dbReference>
<dbReference type="PROSITE" id="PS00936">
    <property type="entry name" value="RIBOSOMAL_L35"/>
    <property type="match status" value="1"/>
</dbReference>
<comment type="similarity">
    <text evidence="1 5 6">Belongs to the bacterial ribosomal protein bL35 family.</text>
</comment>
<proteinExistence type="inferred from homology"/>
<dbReference type="Gene3D" id="4.10.410.60">
    <property type="match status" value="1"/>
</dbReference>
<comment type="caution">
    <text evidence="7">The sequence shown here is derived from an EMBL/GenBank/DDBJ whole genome shotgun (WGS) entry which is preliminary data.</text>
</comment>
<dbReference type="Proteomes" id="UP000178419">
    <property type="component" value="Unassembled WGS sequence"/>
</dbReference>
<dbReference type="HAMAP" id="MF_00514">
    <property type="entry name" value="Ribosomal_bL35"/>
    <property type="match status" value="1"/>
</dbReference>
<dbReference type="InterPro" id="IPR037229">
    <property type="entry name" value="Ribosomal_bL35_sf"/>
</dbReference>
<evidence type="ECO:0000256" key="6">
    <source>
        <dbReference type="RuleBase" id="RU000568"/>
    </source>
</evidence>
<dbReference type="EMBL" id="MGGE01000015">
    <property type="protein sequence ID" value="OGM21464.1"/>
    <property type="molecule type" value="Genomic_DNA"/>
</dbReference>
<dbReference type="GO" id="GO:0006412">
    <property type="term" value="P:translation"/>
    <property type="evidence" value="ECO:0007669"/>
    <property type="project" value="UniProtKB-UniRule"/>
</dbReference>
<accession>A0A1F7Y2C0</accession>
<evidence type="ECO:0000256" key="3">
    <source>
        <dbReference type="ARBA" id="ARBA00023274"/>
    </source>
</evidence>
<dbReference type="NCBIfam" id="TIGR00001">
    <property type="entry name" value="rpmI_bact"/>
    <property type="match status" value="1"/>
</dbReference>
<dbReference type="GO" id="GO:0015934">
    <property type="term" value="C:large ribosomal subunit"/>
    <property type="evidence" value="ECO:0007669"/>
    <property type="project" value="TreeGrafter"/>
</dbReference>
<organism evidence="7 8">
    <name type="scientific">Candidatus Woesebacteria bacterium RIFCSPHIGHO2_01_FULL_38_9</name>
    <dbReference type="NCBI Taxonomy" id="1802492"/>
    <lineage>
        <taxon>Bacteria</taxon>
        <taxon>Candidatus Woeseibacteriota</taxon>
    </lineage>
</organism>
<gene>
    <name evidence="5" type="primary">rpmI</name>
    <name evidence="7" type="ORF">A2714_03320</name>
</gene>
<evidence type="ECO:0000313" key="7">
    <source>
        <dbReference type="EMBL" id="OGM21464.1"/>
    </source>
</evidence>
<name>A0A1F7Y2C0_9BACT</name>
<evidence type="ECO:0000313" key="8">
    <source>
        <dbReference type="Proteomes" id="UP000178419"/>
    </source>
</evidence>
<keyword evidence="3 5" id="KW-0687">Ribonucleoprotein</keyword>
<dbReference type="FunFam" id="4.10.410.60:FF:000001">
    <property type="entry name" value="50S ribosomal protein L35"/>
    <property type="match status" value="1"/>
</dbReference>
<sequence length="66" mass="7892">MPKQKTRKSITKRFKVTKSGKVLRRQGFRSHLNVKKSAKRKRRLKKVIETKKVYADKIKKILGKRK</sequence>
<dbReference type="PRINTS" id="PR00064">
    <property type="entry name" value="RIBOSOMALL35"/>
</dbReference>